<name>A0A1G9CMQ7_9ACTN</name>
<reference evidence="3" key="1">
    <citation type="submission" date="2016-10" db="EMBL/GenBank/DDBJ databases">
        <authorList>
            <person name="Varghese N."/>
            <person name="Submissions S."/>
        </authorList>
    </citation>
    <scope>NUCLEOTIDE SEQUENCE [LARGE SCALE GENOMIC DNA]</scope>
    <source>
        <strain evidence="3">CGMCC 4.3147</strain>
    </source>
</reference>
<sequence>MVIGPMIVGVLLPLGFLAVKRFTDKLPERSFPHSGPSRKQPPSSVADRELTPMASAAAIVIPDEPIPDKRTFEFNREKILYFMFIVMSLACVGGCVTGLFDRSARSDGGDGRPIGDLEWLAYTNAAVLAAVFLITVSVAGAIAPGYFLRLESDQLVLGRWFRSVVLPWSGVRRLRIEQGWLIATVDAPVEILERVHHINGLERPGAYRERIRTLLEADDVALVGVAALNGHRRNRREFTIWVERFWSHGMATAPPVERAAEPDRDTAEKA</sequence>
<proteinExistence type="predicted"/>
<gene>
    <name evidence="2" type="ORF">SAMN05216298_0425</name>
</gene>
<feature type="transmembrane region" description="Helical" evidence="1">
    <location>
        <begin position="79"/>
        <end position="100"/>
    </location>
</feature>
<evidence type="ECO:0000313" key="2">
    <source>
        <dbReference type="EMBL" id="SDK52993.1"/>
    </source>
</evidence>
<keyword evidence="3" id="KW-1185">Reference proteome</keyword>
<dbReference type="EMBL" id="FNGF01000001">
    <property type="protein sequence ID" value="SDK52993.1"/>
    <property type="molecule type" value="Genomic_DNA"/>
</dbReference>
<protein>
    <submittedName>
        <fullName evidence="2">Uncharacterized protein</fullName>
    </submittedName>
</protein>
<dbReference type="Proteomes" id="UP000198662">
    <property type="component" value="Unassembled WGS sequence"/>
</dbReference>
<evidence type="ECO:0000256" key="1">
    <source>
        <dbReference type="SAM" id="Phobius"/>
    </source>
</evidence>
<keyword evidence="1" id="KW-1133">Transmembrane helix</keyword>
<dbReference type="AlphaFoldDB" id="A0A1G9CMQ7"/>
<keyword evidence="1" id="KW-0812">Transmembrane</keyword>
<feature type="transmembrane region" description="Helical" evidence="1">
    <location>
        <begin position="120"/>
        <end position="148"/>
    </location>
</feature>
<accession>A0A1G9CMQ7</accession>
<organism evidence="2 3">
    <name type="scientific">Glycomyces sambucus</name>
    <dbReference type="NCBI Taxonomy" id="380244"/>
    <lineage>
        <taxon>Bacteria</taxon>
        <taxon>Bacillati</taxon>
        <taxon>Actinomycetota</taxon>
        <taxon>Actinomycetes</taxon>
        <taxon>Glycomycetales</taxon>
        <taxon>Glycomycetaceae</taxon>
        <taxon>Glycomyces</taxon>
    </lineage>
</organism>
<keyword evidence="1" id="KW-0472">Membrane</keyword>
<evidence type="ECO:0000313" key="3">
    <source>
        <dbReference type="Proteomes" id="UP000198662"/>
    </source>
</evidence>